<dbReference type="NCBIfam" id="TIGR01552">
    <property type="entry name" value="phd_fam"/>
    <property type="match status" value="1"/>
</dbReference>
<dbReference type="RefSeq" id="WP_073485615.1">
    <property type="nucleotide sequence ID" value="NZ_FQVN01000006.1"/>
</dbReference>
<evidence type="ECO:0000313" key="4">
    <source>
        <dbReference type="EMBL" id="SHG09654.1"/>
    </source>
</evidence>
<feature type="compositionally biased region" description="Basic and acidic residues" evidence="3">
    <location>
        <begin position="85"/>
        <end position="95"/>
    </location>
</feature>
<reference evidence="4 5" key="1">
    <citation type="submission" date="2016-11" db="EMBL/GenBank/DDBJ databases">
        <authorList>
            <person name="Jaros S."/>
            <person name="Januszkiewicz K."/>
            <person name="Wedrychowicz H."/>
        </authorList>
    </citation>
    <scope>NUCLEOTIDE SEQUENCE [LARGE SCALE GENOMIC DNA]</scope>
    <source>
        <strain evidence="4 5">DSM 44523</strain>
    </source>
</reference>
<evidence type="ECO:0000256" key="2">
    <source>
        <dbReference type="RuleBase" id="RU362080"/>
    </source>
</evidence>
<evidence type="ECO:0000256" key="3">
    <source>
        <dbReference type="SAM" id="MobiDB-lite"/>
    </source>
</evidence>
<gene>
    <name evidence="4" type="ORF">SAMN05444320_106353</name>
</gene>
<dbReference type="PANTHER" id="PTHR35377">
    <property type="entry name" value="ANTITOXIN VAPB49-RELATED-RELATED"/>
    <property type="match status" value="1"/>
</dbReference>
<dbReference type="GO" id="GO:0097351">
    <property type="term" value="F:toxin sequestering activity"/>
    <property type="evidence" value="ECO:0007669"/>
    <property type="project" value="TreeGrafter"/>
</dbReference>
<dbReference type="Proteomes" id="UP000184501">
    <property type="component" value="Unassembled WGS sequence"/>
</dbReference>
<dbReference type="InterPro" id="IPR036165">
    <property type="entry name" value="YefM-like_sf"/>
</dbReference>
<proteinExistence type="inferred from homology"/>
<dbReference type="STRING" id="2017.SAMN05444320_106353"/>
<comment type="similarity">
    <text evidence="1 2">Belongs to the phD/YefM antitoxin family.</text>
</comment>
<dbReference type="Pfam" id="PF02604">
    <property type="entry name" value="PhdYeFM_antitox"/>
    <property type="match status" value="1"/>
</dbReference>
<evidence type="ECO:0000256" key="1">
    <source>
        <dbReference type="ARBA" id="ARBA00009981"/>
    </source>
</evidence>
<organism evidence="4 5">
    <name type="scientific">Streptoalloteichus hindustanus</name>
    <dbReference type="NCBI Taxonomy" id="2017"/>
    <lineage>
        <taxon>Bacteria</taxon>
        <taxon>Bacillati</taxon>
        <taxon>Actinomycetota</taxon>
        <taxon>Actinomycetes</taxon>
        <taxon>Pseudonocardiales</taxon>
        <taxon>Pseudonocardiaceae</taxon>
        <taxon>Streptoalloteichus</taxon>
    </lineage>
</organism>
<evidence type="ECO:0000313" key="5">
    <source>
        <dbReference type="Proteomes" id="UP000184501"/>
    </source>
</evidence>
<dbReference type="InterPro" id="IPR051416">
    <property type="entry name" value="phD-YefM_TA_antitoxins"/>
</dbReference>
<feature type="region of interest" description="Disordered" evidence="3">
    <location>
        <begin position="63"/>
        <end position="95"/>
    </location>
</feature>
<name>A0A1M5H111_STRHI</name>
<dbReference type="SUPFAM" id="SSF143120">
    <property type="entry name" value="YefM-like"/>
    <property type="match status" value="1"/>
</dbReference>
<dbReference type="AlphaFoldDB" id="A0A1M5H111"/>
<dbReference type="PANTHER" id="PTHR35377:SF5">
    <property type="entry name" value="ANTITOXIN VAPB46"/>
    <property type="match status" value="1"/>
</dbReference>
<comment type="function">
    <text evidence="2">Antitoxin component of a type II toxin-antitoxin (TA) system.</text>
</comment>
<accession>A0A1M5H111</accession>
<protein>
    <recommendedName>
        <fullName evidence="2">Antitoxin</fullName>
    </recommendedName>
</protein>
<dbReference type="InterPro" id="IPR006442">
    <property type="entry name" value="Antitoxin_Phd/YefM"/>
</dbReference>
<dbReference type="Gene3D" id="3.40.1620.10">
    <property type="entry name" value="YefM-like domain"/>
    <property type="match status" value="1"/>
</dbReference>
<dbReference type="OrthoDB" id="557859at2"/>
<sequence>MELRTVETIGVRELRQNASAYLRRVAAGESFTVTDRGHPVALLRPVGPESSLREQLIANGELIPGRGGRFPEPLPPLPGVSASEELQRLRDEERW</sequence>
<dbReference type="EMBL" id="FQVN01000006">
    <property type="protein sequence ID" value="SHG09654.1"/>
    <property type="molecule type" value="Genomic_DNA"/>
</dbReference>
<keyword evidence="5" id="KW-1185">Reference proteome</keyword>